<name>A0AAD9Q254_ACRCE</name>
<comment type="caution">
    <text evidence="2">The sequence shown here is derived from an EMBL/GenBank/DDBJ whole genome shotgun (WGS) entry which is preliminary data.</text>
</comment>
<dbReference type="AlphaFoldDB" id="A0AAD9Q254"/>
<reference evidence="2" key="2">
    <citation type="journal article" date="2023" name="Science">
        <title>Genomic signatures of disease resistance in endangered staghorn corals.</title>
        <authorList>
            <person name="Vollmer S.V."/>
            <person name="Selwyn J.D."/>
            <person name="Despard B.A."/>
            <person name="Roesel C.L."/>
        </authorList>
    </citation>
    <scope>NUCLEOTIDE SEQUENCE</scope>
    <source>
        <strain evidence="2">K2</strain>
    </source>
</reference>
<sequence length="133" mass="14929">MLCSSSSSSFSSEDGSESNSDRSSVILGDSEASFVFRAACNSEEPYEANIALEAERELKFQRRFTGEVDVGTCHSSNKKNFQDSFETLLATQSVILYLVACIKQSGQHFQVKMDNTMPLRMMNLRECTCIFFF</sequence>
<accession>A0AAD9Q254</accession>
<gene>
    <name evidence="2" type="ORF">P5673_025512</name>
</gene>
<dbReference type="Proteomes" id="UP001249851">
    <property type="component" value="Unassembled WGS sequence"/>
</dbReference>
<organism evidence="2 3">
    <name type="scientific">Acropora cervicornis</name>
    <name type="common">Staghorn coral</name>
    <dbReference type="NCBI Taxonomy" id="6130"/>
    <lineage>
        <taxon>Eukaryota</taxon>
        <taxon>Metazoa</taxon>
        <taxon>Cnidaria</taxon>
        <taxon>Anthozoa</taxon>
        <taxon>Hexacorallia</taxon>
        <taxon>Scleractinia</taxon>
        <taxon>Astrocoeniina</taxon>
        <taxon>Acroporidae</taxon>
        <taxon>Acropora</taxon>
    </lineage>
</organism>
<feature type="region of interest" description="Disordered" evidence="1">
    <location>
        <begin position="1"/>
        <end position="24"/>
    </location>
</feature>
<proteinExistence type="predicted"/>
<evidence type="ECO:0000313" key="2">
    <source>
        <dbReference type="EMBL" id="KAK2553301.1"/>
    </source>
</evidence>
<evidence type="ECO:0000313" key="3">
    <source>
        <dbReference type="Proteomes" id="UP001249851"/>
    </source>
</evidence>
<evidence type="ECO:0000256" key="1">
    <source>
        <dbReference type="SAM" id="MobiDB-lite"/>
    </source>
</evidence>
<protein>
    <submittedName>
        <fullName evidence="2">Uncharacterized protein</fullName>
    </submittedName>
</protein>
<reference evidence="2" key="1">
    <citation type="journal article" date="2023" name="G3 (Bethesda)">
        <title>Whole genome assembly and annotation of the endangered Caribbean coral Acropora cervicornis.</title>
        <authorList>
            <person name="Selwyn J.D."/>
            <person name="Vollmer S.V."/>
        </authorList>
    </citation>
    <scope>NUCLEOTIDE SEQUENCE</scope>
    <source>
        <strain evidence="2">K2</strain>
    </source>
</reference>
<dbReference type="EMBL" id="JARQWQ010000079">
    <property type="protein sequence ID" value="KAK2553301.1"/>
    <property type="molecule type" value="Genomic_DNA"/>
</dbReference>
<keyword evidence="3" id="KW-1185">Reference proteome</keyword>